<comment type="caution">
    <text evidence="1">The sequence shown here is derived from an EMBL/GenBank/DDBJ whole genome shotgun (WGS) entry which is preliminary data.</text>
</comment>
<dbReference type="Proteomes" id="UP001281447">
    <property type="component" value="Unassembled WGS sequence"/>
</dbReference>
<name>A0ABU5C474_9BACI</name>
<reference evidence="1 2" key="1">
    <citation type="submission" date="2023-10" db="EMBL/GenBank/DDBJ databases">
        <title>Virgibacillus halophilus 5B73C genome.</title>
        <authorList>
            <person name="Miliotis G."/>
            <person name="Sengupta P."/>
            <person name="Hameed A."/>
            <person name="Chuvochina M."/>
            <person name="Mcdonagh F."/>
            <person name="Simpson A.C."/>
            <person name="Singh N.K."/>
            <person name="Rekha P.D."/>
            <person name="Raman K."/>
            <person name="Hugenholtz P."/>
            <person name="Venkateswaran K."/>
        </authorList>
    </citation>
    <scope>NUCLEOTIDE SEQUENCE [LARGE SCALE GENOMIC DNA]</scope>
    <source>
        <strain evidence="1 2">5B73C</strain>
    </source>
</reference>
<evidence type="ECO:0000313" key="1">
    <source>
        <dbReference type="EMBL" id="MDY0393990.1"/>
    </source>
</evidence>
<dbReference type="EMBL" id="JAWDIP010000003">
    <property type="protein sequence ID" value="MDY0393990.1"/>
    <property type="molecule type" value="Genomic_DNA"/>
</dbReference>
<protein>
    <submittedName>
        <fullName evidence="1">Uncharacterized protein</fullName>
    </submittedName>
</protein>
<proteinExistence type="predicted"/>
<organism evidence="1 2">
    <name type="scientific">Tigheibacillus halophilus</name>
    <dbReference type="NCBI Taxonomy" id="361280"/>
    <lineage>
        <taxon>Bacteria</taxon>
        <taxon>Bacillati</taxon>
        <taxon>Bacillota</taxon>
        <taxon>Bacilli</taxon>
        <taxon>Bacillales</taxon>
        <taxon>Bacillaceae</taxon>
        <taxon>Tigheibacillus</taxon>
    </lineage>
</organism>
<keyword evidence="2" id="KW-1185">Reference proteome</keyword>
<evidence type="ECO:0000313" key="2">
    <source>
        <dbReference type="Proteomes" id="UP001281447"/>
    </source>
</evidence>
<gene>
    <name evidence="1" type="ORF">RWE15_05275</name>
</gene>
<accession>A0ABU5C474</accession>
<sequence length="26" mass="3216">MDRIDKQAYGKGGVKEYWKWVQQTNW</sequence>